<dbReference type="AlphaFoldDB" id="A0AAV2S2Y8"/>
<feature type="domain" description="Fibrinogen C-terminal" evidence="2">
    <location>
        <begin position="226"/>
        <end position="388"/>
    </location>
</feature>
<dbReference type="SUPFAM" id="SSF56496">
    <property type="entry name" value="Fibrinogen C-terminal domain-like"/>
    <property type="match status" value="1"/>
</dbReference>
<accession>A0AAV2S2Y8</accession>
<protein>
    <recommendedName>
        <fullName evidence="2">Fibrinogen C-terminal domain-containing protein</fullName>
    </recommendedName>
</protein>
<dbReference type="InterPro" id="IPR050373">
    <property type="entry name" value="Fibrinogen_C-term_domain"/>
</dbReference>
<sequence length="388" mass="44838">MVRGHFAAALSVVWLFINGIHGDSINEYELNGKIDKIQVELTGMREQMHWQEEIHKLKLERMEVRFALIENKQSETIGRGSTHECSLALADIQQLSAVLEYQTEGREDECKRIQDHATEQISRLVAAKITSSVNSTDRFPDNTTMGILTNSLSEMQTTLEELKEKVEDLVSPGLDVDLELVPSDNTTTVNDLDQCRTMVESLQVKVDELNANIQQPKQSGRDSETYTYKIKPHDCHDIYLQGERQDGVYKIYPEWNNTQSVRVWCEFDVGSEVGWTIILARMPTINPVNFSRGWDDYKAGFGDAQYEYWIGLLMLHQIFFKRHCSYVLQVNLHSWDLTTRHAQYKLFSFLYEFVGFHLYKTLYSPEAQSLGCYSEYGFAAKAKRWDKN</sequence>
<dbReference type="Proteomes" id="UP001497623">
    <property type="component" value="Unassembled WGS sequence"/>
</dbReference>
<dbReference type="Pfam" id="PF00147">
    <property type="entry name" value="Fibrinogen_C"/>
    <property type="match status" value="1"/>
</dbReference>
<feature type="non-terminal residue" evidence="3">
    <location>
        <position position="388"/>
    </location>
</feature>
<evidence type="ECO:0000256" key="1">
    <source>
        <dbReference type="SAM" id="SignalP"/>
    </source>
</evidence>
<evidence type="ECO:0000313" key="4">
    <source>
        <dbReference type="Proteomes" id="UP001497623"/>
    </source>
</evidence>
<dbReference type="GO" id="GO:0005615">
    <property type="term" value="C:extracellular space"/>
    <property type="evidence" value="ECO:0007669"/>
    <property type="project" value="TreeGrafter"/>
</dbReference>
<feature type="chain" id="PRO_5043886931" description="Fibrinogen C-terminal domain-containing protein" evidence="1">
    <location>
        <begin position="23"/>
        <end position="388"/>
    </location>
</feature>
<dbReference type="PANTHER" id="PTHR19143">
    <property type="entry name" value="FIBRINOGEN/TENASCIN/ANGIOPOEITIN"/>
    <property type="match status" value="1"/>
</dbReference>
<keyword evidence="1" id="KW-0732">Signal</keyword>
<gene>
    <name evidence="3" type="ORF">MNOR_LOCUS31455</name>
</gene>
<dbReference type="Gene3D" id="3.90.215.10">
    <property type="entry name" value="Gamma Fibrinogen, chain A, domain 1"/>
    <property type="match status" value="1"/>
</dbReference>
<dbReference type="InterPro" id="IPR002181">
    <property type="entry name" value="Fibrinogen_a/b/g_C_dom"/>
</dbReference>
<reference evidence="3 4" key="1">
    <citation type="submission" date="2024-05" db="EMBL/GenBank/DDBJ databases">
        <authorList>
            <person name="Wallberg A."/>
        </authorList>
    </citation>
    <scope>NUCLEOTIDE SEQUENCE [LARGE SCALE GENOMIC DNA]</scope>
</reference>
<proteinExistence type="predicted"/>
<organism evidence="3 4">
    <name type="scientific">Meganyctiphanes norvegica</name>
    <name type="common">Northern krill</name>
    <name type="synonym">Thysanopoda norvegica</name>
    <dbReference type="NCBI Taxonomy" id="48144"/>
    <lineage>
        <taxon>Eukaryota</taxon>
        <taxon>Metazoa</taxon>
        <taxon>Ecdysozoa</taxon>
        <taxon>Arthropoda</taxon>
        <taxon>Crustacea</taxon>
        <taxon>Multicrustacea</taxon>
        <taxon>Malacostraca</taxon>
        <taxon>Eumalacostraca</taxon>
        <taxon>Eucarida</taxon>
        <taxon>Euphausiacea</taxon>
        <taxon>Euphausiidae</taxon>
        <taxon>Meganyctiphanes</taxon>
    </lineage>
</organism>
<name>A0AAV2S2Y8_MEGNR</name>
<dbReference type="EMBL" id="CAXKWB010040561">
    <property type="protein sequence ID" value="CAL4155114.1"/>
    <property type="molecule type" value="Genomic_DNA"/>
</dbReference>
<comment type="caution">
    <text evidence="3">The sequence shown here is derived from an EMBL/GenBank/DDBJ whole genome shotgun (WGS) entry which is preliminary data.</text>
</comment>
<evidence type="ECO:0000259" key="2">
    <source>
        <dbReference type="PROSITE" id="PS51406"/>
    </source>
</evidence>
<dbReference type="PROSITE" id="PS51406">
    <property type="entry name" value="FIBRINOGEN_C_2"/>
    <property type="match status" value="1"/>
</dbReference>
<dbReference type="SMART" id="SM00186">
    <property type="entry name" value="FBG"/>
    <property type="match status" value="1"/>
</dbReference>
<feature type="signal peptide" evidence="1">
    <location>
        <begin position="1"/>
        <end position="22"/>
    </location>
</feature>
<dbReference type="InterPro" id="IPR036056">
    <property type="entry name" value="Fibrinogen-like_C"/>
</dbReference>
<dbReference type="InterPro" id="IPR014716">
    <property type="entry name" value="Fibrinogen_a/b/g_C_1"/>
</dbReference>
<keyword evidence="4" id="KW-1185">Reference proteome</keyword>
<evidence type="ECO:0000313" key="3">
    <source>
        <dbReference type="EMBL" id="CAL4155114.1"/>
    </source>
</evidence>